<protein>
    <submittedName>
        <fullName evidence="2">Histidine ammonia-lyase</fullName>
    </submittedName>
</protein>
<dbReference type="SUPFAM" id="SSF48557">
    <property type="entry name" value="L-aspartase-like"/>
    <property type="match status" value="1"/>
</dbReference>
<dbReference type="Pfam" id="PF00221">
    <property type="entry name" value="Lyase_aromatic"/>
    <property type="match status" value="1"/>
</dbReference>
<name>A0A451BEZ6_9GAMM</name>
<gene>
    <name evidence="1" type="ORF">BECKMB1821G_GA0114241_110410</name>
    <name evidence="2" type="ORF">BECKMB1821H_GA0114242_10796</name>
</gene>
<dbReference type="GO" id="GO:0016841">
    <property type="term" value="F:ammonia-lyase activity"/>
    <property type="evidence" value="ECO:0007669"/>
    <property type="project" value="UniProtKB-ARBA"/>
</dbReference>
<dbReference type="InterPro" id="IPR008948">
    <property type="entry name" value="L-Aspartase-like"/>
</dbReference>
<sequence>MKMKLFLSVFIMFTGIFSVCSEEIILDGGKLMPSDVVKVAKHHARVTLSDEAVERVRKSHNILLVAAEKGHDIYGLTVGVGLNKDQKMIGADGGLSEEVVRLSEEFNQGLIYAHSAGVGPEMSKEVVRAIMVTRLNSILFGSTGVQLRVAEMYRDFLNSDIVPVIPSRGSVGEADITLITHIGLAMIGEGMVYYKGEKMSAGKALKQARLQALVPFGKDSLAILSSNAYSEALAAMAVEELSHGLEVAKFVFALSIQGLNGNIEPFLEHSNSVRPFPFVNKVAEDIRNILHDSYLWGKSEDRPLQDPLSYRTAAYTFGAVENSLTELRDIVRIQLNSSDDNPGVIPDVSPPSERYEERIHYVHEDDLTGAVLPTSNFSPLPWVISLQKAGIALAHASNASAQRTIKLADPHFTKLKRFLGTESTIHAYGAIQKVFSSLATENQELARPVSFNFFAIAGNIEDVATNAPMVARRIRKIIDNYYHILGIELMHAAQAIDLRLQQNPDLKLSAATRIFFDEYRRTVPFMEKDRVLTGDIEHSYHFLKGYDPKP</sequence>
<dbReference type="EMBL" id="CAADFO010000104">
    <property type="protein sequence ID" value="VFK32180.1"/>
    <property type="molecule type" value="Genomic_DNA"/>
</dbReference>
<dbReference type="Gene3D" id="1.10.275.10">
    <property type="entry name" value="Fumarase/aspartase (N-terminal domain)"/>
    <property type="match status" value="1"/>
</dbReference>
<proteinExistence type="predicted"/>
<dbReference type="Gene3D" id="1.20.200.10">
    <property type="entry name" value="Fumarase/aspartase (Central domain)"/>
    <property type="match status" value="1"/>
</dbReference>
<dbReference type="InterPro" id="IPR024083">
    <property type="entry name" value="Fumarase/histidase_N"/>
</dbReference>
<dbReference type="EMBL" id="CAADGH010000079">
    <property type="protein sequence ID" value="VFK76855.1"/>
    <property type="molecule type" value="Genomic_DNA"/>
</dbReference>
<reference evidence="2" key="1">
    <citation type="submission" date="2019-02" db="EMBL/GenBank/DDBJ databases">
        <authorList>
            <person name="Gruber-Vodicka R. H."/>
            <person name="Seah K. B. B."/>
        </authorList>
    </citation>
    <scope>NUCLEOTIDE SEQUENCE</scope>
    <source>
        <strain evidence="1">BECK_BZ197</strain>
        <strain evidence="2">BECK_BZ198</strain>
    </source>
</reference>
<dbReference type="CDD" id="cd00332">
    <property type="entry name" value="PAL-HAL"/>
    <property type="match status" value="1"/>
</dbReference>
<dbReference type="PANTHER" id="PTHR10362">
    <property type="entry name" value="HISTIDINE AMMONIA-LYASE"/>
    <property type="match status" value="1"/>
</dbReference>
<keyword evidence="2" id="KW-0456">Lyase</keyword>
<dbReference type="AlphaFoldDB" id="A0A451BEZ6"/>
<accession>A0A451BEZ6</accession>
<evidence type="ECO:0000313" key="1">
    <source>
        <dbReference type="EMBL" id="VFK32180.1"/>
    </source>
</evidence>
<evidence type="ECO:0000313" key="2">
    <source>
        <dbReference type="EMBL" id="VFK76855.1"/>
    </source>
</evidence>
<dbReference type="InterPro" id="IPR001106">
    <property type="entry name" value="Aromatic_Lyase"/>
</dbReference>
<organism evidence="2">
    <name type="scientific">Candidatus Kentrum sp. MB</name>
    <dbReference type="NCBI Taxonomy" id="2138164"/>
    <lineage>
        <taxon>Bacteria</taxon>
        <taxon>Pseudomonadati</taxon>
        <taxon>Pseudomonadota</taxon>
        <taxon>Gammaproteobacteria</taxon>
        <taxon>Candidatus Kentrum</taxon>
    </lineage>
</organism>